<organism evidence="2 3">
    <name type="scientific">Sporosarcina psychrophila</name>
    <name type="common">Bacillus psychrophilus</name>
    <dbReference type="NCBI Taxonomy" id="1476"/>
    <lineage>
        <taxon>Bacteria</taxon>
        <taxon>Bacillati</taxon>
        <taxon>Bacillota</taxon>
        <taxon>Bacilli</taxon>
        <taxon>Bacillales</taxon>
        <taxon>Caryophanaceae</taxon>
        <taxon>Sporosarcina</taxon>
    </lineage>
</organism>
<dbReference type="AlphaFoldDB" id="A0A921FZZ3"/>
<dbReference type="Proteomes" id="UP000698173">
    <property type="component" value="Unassembled WGS sequence"/>
</dbReference>
<evidence type="ECO:0000313" key="3">
    <source>
        <dbReference type="Proteomes" id="UP000698173"/>
    </source>
</evidence>
<feature type="domain" description="SF4 helicase" evidence="1">
    <location>
        <begin position="52"/>
        <end position="320"/>
    </location>
</feature>
<sequence>EKGKLLQQAQMENWEIGEIQKAFDSLQEENSSAEETSIQMDLVKLYERPYKPAENDSSVTTGLRDLDQLLNGFQRKELTIVAARPSMGKTDVLNHLALQAGQAGYLPIIFSLEMGRDSMIDRLIASSGGYNRLKMRDPYTHFTPKQKDKWIPSLTDLNRANIHIDDRAGLTVNQIKAKARKIIKANRELKPIIYVDYLQIIRPENPRDNQTQAIGQISGDLKRMAKEFDCPVVCLSQLSRDVEKRENKRPMMSDLRDSGNIEQDADVITFLYREDYYDKETENQNILELVVAKHRNGPTGTVTVSYIKDTGRLYNIDWSNHER</sequence>
<dbReference type="GO" id="GO:0005524">
    <property type="term" value="F:ATP binding"/>
    <property type="evidence" value="ECO:0007669"/>
    <property type="project" value="InterPro"/>
</dbReference>
<name>A0A921FZZ3_SPOPS</name>
<dbReference type="InterPro" id="IPR027417">
    <property type="entry name" value="P-loop_NTPase"/>
</dbReference>
<dbReference type="GO" id="GO:0006260">
    <property type="term" value="P:DNA replication"/>
    <property type="evidence" value="ECO:0007669"/>
    <property type="project" value="InterPro"/>
</dbReference>
<reference evidence="2" key="1">
    <citation type="journal article" date="2021" name="PeerJ">
        <title>Extensive microbial diversity within the chicken gut microbiome revealed by metagenomics and culture.</title>
        <authorList>
            <person name="Gilroy R."/>
            <person name="Ravi A."/>
            <person name="Getino M."/>
            <person name="Pursley I."/>
            <person name="Horton D.L."/>
            <person name="Alikhan N.F."/>
            <person name="Baker D."/>
            <person name="Gharbi K."/>
            <person name="Hall N."/>
            <person name="Watson M."/>
            <person name="Adriaenssens E.M."/>
            <person name="Foster-Nyarko E."/>
            <person name="Jarju S."/>
            <person name="Secka A."/>
            <person name="Antonio M."/>
            <person name="Oren A."/>
            <person name="Chaudhuri R.R."/>
            <person name="La Ragione R."/>
            <person name="Hildebrand F."/>
            <person name="Pallen M.J."/>
        </authorList>
    </citation>
    <scope>NUCLEOTIDE SEQUENCE</scope>
    <source>
        <strain evidence="2">CHK171-7178</strain>
    </source>
</reference>
<protein>
    <submittedName>
        <fullName evidence="2">AAA family ATPase</fullName>
    </submittedName>
</protein>
<dbReference type="PANTHER" id="PTHR30153:SF2">
    <property type="entry name" value="REPLICATIVE DNA HELICASE"/>
    <property type="match status" value="1"/>
</dbReference>
<dbReference type="PROSITE" id="PS51199">
    <property type="entry name" value="SF4_HELICASE"/>
    <property type="match status" value="1"/>
</dbReference>
<dbReference type="GO" id="GO:0005829">
    <property type="term" value="C:cytosol"/>
    <property type="evidence" value="ECO:0007669"/>
    <property type="project" value="TreeGrafter"/>
</dbReference>
<dbReference type="GO" id="GO:0003678">
    <property type="term" value="F:DNA helicase activity"/>
    <property type="evidence" value="ECO:0007669"/>
    <property type="project" value="InterPro"/>
</dbReference>
<gene>
    <name evidence="2" type="ORF">K8V56_13615</name>
</gene>
<comment type="caution">
    <text evidence="2">The sequence shown here is derived from an EMBL/GenBank/DDBJ whole genome shotgun (WGS) entry which is preliminary data.</text>
</comment>
<reference evidence="2" key="2">
    <citation type="submission" date="2021-09" db="EMBL/GenBank/DDBJ databases">
        <authorList>
            <person name="Gilroy R."/>
        </authorList>
    </citation>
    <scope>NUCLEOTIDE SEQUENCE</scope>
    <source>
        <strain evidence="2">CHK171-7178</strain>
    </source>
</reference>
<dbReference type="Pfam" id="PF03796">
    <property type="entry name" value="DnaB_C"/>
    <property type="match status" value="1"/>
</dbReference>
<dbReference type="SUPFAM" id="SSF52540">
    <property type="entry name" value="P-loop containing nucleoside triphosphate hydrolases"/>
    <property type="match status" value="1"/>
</dbReference>
<dbReference type="PANTHER" id="PTHR30153">
    <property type="entry name" value="REPLICATIVE DNA HELICASE DNAB"/>
    <property type="match status" value="1"/>
</dbReference>
<feature type="non-terminal residue" evidence="2">
    <location>
        <position position="1"/>
    </location>
</feature>
<dbReference type="EMBL" id="DYWT01000217">
    <property type="protein sequence ID" value="HJF32795.1"/>
    <property type="molecule type" value="Genomic_DNA"/>
</dbReference>
<dbReference type="InterPro" id="IPR007694">
    <property type="entry name" value="DNA_helicase_DnaB-like_C"/>
</dbReference>
<accession>A0A921FZZ3</accession>
<dbReference type="Gene3D" id="3.40.50.300">
    <property type="entry name" value="P-loop containing nucleotide triphosphate hydrolases"/>
    <property type="match status" value="1"/>
</dbReference>
<evidence type="ECO:0000313" key="2">
    <source>
        <dbReference type="EMBL" id="HJF32795.1"/>
    </source>
</evidence>
<proteinExistence type="predicted"/>
<evidence type="ECO:0000259" key="1">
    <source>
        <dbReference type="PROSITE" id="PS51199"/>
    </source>
</evidence>
<dbReference type="CDD" id="cd00984">
    <property type="entry name" value="DnaB_C"/>
    <property type="match status" value="1"/>
</dbReference>